<dbReference type="SFLD" id="SFLDS00001">
    <property type="entry name" value="Enolase"/>
    <property type="match status" value="1"/>
</dbReference>
<dbReference type="PANTHER" id="PTHR48080">
    <property type="entry name" value="D-GALACTONATE DEHYDRATASE-RELATED"/>
    <property type="match status" value="1"/>
</dbReference>
<protein>
    <submittedName>
        <fullName evidence="3">Mandelate racemase/muconate lactonizing enzyme family protein</fullName>
    </submittedName>
</protein>
<dbReference type="EMBL" id="JAETWB010000012">
    <property type="protein sequence ID" value="MBL6080289.1"/>
    <property type="molecule type" value="Genomic_DNA"/>
</dbReference>
<dbReference type="InterPro" id="IPR029065">
    <property type="entry name" value="Enolase_C-like"/>
</dbReference>
<dbReference type="PROSITE" id="PS00909">
    <property type="entry name" value="MR_MLE_2"/>
    <property type="match status" value="1"/>
</dbReference>
<dbReference type="SUPFAM" id="SSF51604">
    <property type="entry name" value="Enolase C-terminal domain-like"/>
    <property type="match status" value="1"/>
</dbReference>
<dbReference type="Pfam" id="PF02746">
    <property type="entry name" value="MR_MLE_N"/>
    <property type="match status" value="1"/>
</dbReference>
<dbReference type="InterPro" id="IPR029017">
    <property type="entry name" value="Enolase-like_N"/>
</dbReference>
<dbReference type="InterPro" id="IPR013342">
    <property type="entry name" value="Mandelate_racemase_C"/>
</dbReference>
<evidence type="ECO:0000259" key="2">
    <source>
        <dbReference type="SMART" id="SM00922"/>
    </source>
</evidence>
<dbReference type="Pfam" id="PF13378">
    <property type="entry name" value="MR_MLE_C"/>
    <property type="match status" value="1"/>
</dbReference>
<organism evidence="3 4">
    <name type="scientific">Belnapia arida</name>
    <dbReference type="NCBI Taxonomy" id="2804533"/>
    <lineage>
        <taxon>Bacteria</taxon>
        <taxon>Pseudomonadati</taxon>
        <taxon>Pseudomonadota</taxon>
        <taxon>Alphaproteobacteria</taxon>
        <taxon>Acetobacterales</taxon>
        <taxon>Roseomonadaceae</taxon>
        <taxon>Belnapia</taxon>
    </lineage>
</organism>
<dbReference type="Gene3D" id="3.20.20.120">
    <property type="entry name" value="Enolase-like C-terminal domain"/>
    <property type="match status" value="1"/>
</dbReference>
<dbReference type="Proteomes" id="UP000660885">
    <property type="component" value="Unassembled WGS sequence"/>
</dbReference>
<dbReference type="InterPro" id="IPR036849">
    <property type="entry name" value="Enolase-like_C_sf"/>
</dbReference>
<keyword evidence="1" id="KW-0456">Lyase</keyword>
<comment type="caution">
    <text evidence="3">The sequence shown here is derived from an EMBL/GenBank/DDBJ whole genome shotgun (WGS) entry which is preliminary data.</text>
</comment>
<dbReference type="PANTHER" id="PTHR48080:SF2">
    <property type="entry name" value="D-GALACTONATE DEHYDRATASE"/>
    <property type="match status" value="1"/>
</dbReference>
<sequence length="370" mass="39550">MRITAVETSVLSMPFTMGGPHGRFAGQLWDRMEVLLVRVETEDGLVGWGEAFGHAAIPTTRAALESIVAPLVLGQDSSDINGLSRRVLHGTHLLGRNGVFVYVFSGIEIALWDIMGKRCGQPVWRLLGGAAPERLPAYASLLSYGGDLDLVARNTAEAAARGYRHIKLHEVTREAVVAARRAAPGAEIMLDVNCAWTPPVAREMARSLAGEGLFWLEEPVWPPEDAAGLASLRRYGIPLSAGENTAGLFGFKALIDAGAIDYAQPSVTKVGGIAEMRKVIALCEAHGVAVMPHSPYFGPGLVATIHVAAALVERPMVEVLWLEMEPNPFDPWVRCPDGTVAVPRGPGLGVEPDPAMLARVTRGAPVRIAL</sequence>
<reference evidence="3 4" key="1">
    <citation type="submission" date="2021-01" db="EMBL/GenBank/DDBJ databases">
        <title>Belnapia mucosa sp. nov. and Belnapia arida sp. nov., isolated from the Tabernas Desert (Almeria, Spain).</title>
        <authorList>
            <person name="Molina-Menor E."/>
            <person name="Vidal-Verdu A."/>
            <person name="Calonge A."/>
            <person name="Satari L."/>
            <person name="Pereto J."/>
            <person name="Porcar M."/>
        </authorList>
    </citation>
    <scope>NUCLEOTIDE SEQUENCE [LARGE SCALE GENOMIC DNA]</scope>
    <source>
        <strain evidence="3 4">T18</strain>
    </source>
</reference>
<dbReference type="InterPro" id="IPR013341">
    <property type="entry name" value="Mandelate_racemase_N_dom"/>
</dbReference>
<dbReference type="CDD" id="cd03316">
    <property type="entry name" value="MR_like"/>
    <property type="match status" value="1"/>
</dbReference>
<evidence type="ECO:0000256" key="1">
    <source>
        <dbReference type="ARBA" id="ARBA00023239"/>
    </source>
</evidence>
<feature type="domain" description="Mandelate racemase/muconate lactonizing enzyme C-terminal" evidence="2">
    <location>
        <begin position="148"/>
        <end position="238"/>
    </location>
</feature>
<name>A0ABS1U8M5_9PROT</name>
<dbReference type="RefSeq" id="WP_202833526.1">
    <property type="nucleotide sequence ID" value="NZ_JAETWB010000012.1"/>
</dbReference>
<dbReference type="SMART" id="SM00922">
    <property type="entry name" value="MR_MLE"/>
    <property type="match status" value="1"/>
</dbReference>
<dbReference type="InterPro" id="IPR034593">
    <property type="entry name" value="DgoD-like"/>
</dbReference>
<keyword evidence="4" id="KW-1185">Reference proteome</keyword>
<accession>A0ABS1U8M5</accession>
<gene>
    <name evidence="3" type="ORF">JMJ56_19920</name>
</gene>
<evidence type="ECO:0000313" key="4">
    <source>
        <dbReference type="Proteomes" id="UP000660885"/>
    </source>
</evidence>
<dbReference type="SUPFAM" id="SSF54826">
    <property type="entry name" value="Enolase N-terminal domain-like"/>
    <property type="match status" value="1"/>
</dbReference>
<evidence type="ECO:0000313" key="3">
    <source>
        <dbReference type="EMBL" id="MBL6080289.1"/>
    </source>
</evidence>
<dbReference type="Gene3D" id="3.30.390.10">
    <property type="entry name" value="Enolase-like, N-terminal domain"/>
    <property type="match status" value="1"/>
</dbReference>
<dbReference type="InterPro" id="IPR018110">
    <property type="entry name" value="Mandel_Rmase/mucon_lact_enz_CS"/>
</dbReference>
<proteinExistence type="predicted"/>